<proteinExistence type="predicted"/>
<gene>
    <name evidence="2" type="ORF">RG540_CH33640</name>
</gene>
<keyword evidence="1" id="KW-0472">Membrane</keyword>
<protein>
    <recommendedName>
        <fullName evidence="4">DUF2474 domain-containing protein</fullName>
    </recommendedName>
</protein>
<dbReference type="Proteomes" id="UP000028181">
    <property type="component" value="Chromosome I"/>
</dbReference>
<evidence type="ECO:0000256" key="1">
    <source>
        <dbReference type="SAM" id="Phobius"/>
    </source>
</evidence>
<keyword evidence="1" id="KW-0812">Transmembrane</keyword>
<dbReference type="EMBL" id="HG938353">
    <property type="protein sequence ID" value="CDN49528.1"/>
    <property type="molecule type" value="Genomic_DNA"/>
</dbReference>
<keyword evidence="1" id="KW-1133">Transmembrane helix</keyword>
<organism evidence="2 3">
    <name type="scientific">Neorhizobium galegae bv. orientalis str. HAMBI 540</name>
    <dbReference type="NCBI Taxonomy" id="1028800"/>
    <lineage>
        <taxon>Bacteria</taxon>
        <taxon>Pseudomonadati</taxon>
        <taxon>Pseudomonadota</taxon>
        <taxon>Alphaproteobacteria</taxon>
        <taxon>Hyphomicrobiales</taxon>
        <taxon>Rhizobiaceae</taxon>
        <taxon>Rhizobium/Agrobacterium group</taxon>
        <taxon>Neorhizobium</taxon>
    </lineage>
</organism>
<evidence type="ECO:0000313" key="3">
    <source>
        <dbReference type="Proteomes" id="UP000028181"/>
    </source>
</evidence>
<evidence type="ECO:0000313" key="2">
    <source>
        <dbReference type="EMBL" id="CDN49528.1"/>
    </source>
</evidence>
<dbReference type="PATRIC" id="fig|1028800.3.peg.3417"/>
<feature type="transmembrane region" description="Helical" evidence="1">
    <location>
        <begin position="12"/>
        <end position="35"/>
    </location>
</feature>
<reference evidence="3" key="1">
    <citation type="journal article" date="2014" name="BMC Genomics">
        <title>Genome sequencing of two Neorhizobium galegae strains reveals a noeT gene responsible for the unusual acetylation of the nodulation factors.</title>
        <authorList>
            <person name="Osterman J."/>
            <person name="Marsh J."/>
            <person name="Laine P.K."/>
            <person name="Zeng Z."/>
            <person name="Alatalo E."/>
            <person name="Sullivan J.T."/>
            <person name="Young J.P."/>
            <person name="Thomas-Oates J."/>
            <person name="Paulin L."/>
            <person name="Lindstrom K."/>
        </authorList>
    </citation>
    <scope>NUCLEOTIDE SEQUENCE [LARGE SCALE GENOMIC DNA]</scope>
    <source>
        <strain evidence="3">HAMBI 540</strain>
    </source>
</reference>
<name>A0A068STJ5_NEOGA</name>
<dbReference type="AlphaFoldDB" id="A0A068STJ5"/>
<dbReference type="HOGENOM" id="CLU_203653_4_0_5"/>
<dbReference type="KEGG" id="ngg:RG540_CH33640"/>
<sequence>MAGSETFRRLAWFVALWIAGVLTVGTVGLIIKFWLGA</sequence>
<keyword evidence="3" id="KW-1185">Reference proteome</keyword>
<evidence type="ECO:0008006" key="4">
    <source>
        <dbReference type="Google" id="ProtNLM"/>
    </source>
</evidence>
<accession>A0A068STJ5</accession>